<sequence>MSRGSELRTPGGYCGRQGARGMYEPVVRVREERGWKRDEGRRGGEGGQRHPLMLAHGEDDKVSQGMSKPVEIFGKRLYSGSRTNNNLNHVALSAVIQSKFNGERIAIADKPYIHVELIIIVLGQLNQSMAYRSRRYFVWKLGPTGTCANKVLGDDDSAILRQPLLVTLTFLITGSRCRRASSTLCVLASLDDLTGIEKHGRNERVVELT</sequence>
<organism evidence="1 2">
    <name type="scientific">Trachymyrmex cornetzi</name>
    <dbReference type="NCBI Taxonomy" id="471704"/>
    <lineage>
        <taxon>Eukaryota</taxon>
        <taxon>Metazoa</taxon>
        <taxon>Ecdysozoa</taxon>
        <taxon>Arthropoda</taxon>
        <taxon>Hexapoda</taxon>
        <taxon>Insecta</taxon>
        <taxon>Pterygota</taxon>
        <taxon>Neoptera</taxon>
        <taxon>Endopterygota</taxon>
        <taxon>Hymenoptera</taxon>
        <taxon>Apocrita</taxon>
        <taxon>Aculeata</taxon>
        <taxon>Formicoidea</taxon>
        <taxon>Formicidae</taxon>
        <taxon>Myrmicinae</taxon>
        <taxon>Trachymyrmex</taxon>
    </lineage>
</organism>
<proteinExistence type="predicted"/>
<keyword evidence="2" id="KW-1185">Reference proteome</keyword>
<name>A0A195DKH9_9HYME</name>
<accession>A0A195DKH9</accession>
<reference evidence="1 2" key="1">
    <citation type="submission" date="2015-09" db="EMBL/GenBank/DDBJ databases">
        <title>Trachymyrmex cornetzi WGS genome.</title>
        <authorList>
            <person name="Nygaard S."/>
            <person name="Hu H."/>
            <person name="Boomsma J."/>
            <person name="Zhang G."/>
        </authorList>
    </citation>
    <scope>NUCLEOTIDE SEQUENCE [LARGE SCALE GENOMIC DNA]</scope>
    <source>
        <strain evidence="1">Tcor2-1</strain>
        <tissue evidence="1">Whole body</tissue>
    </source>
</reference>
<evidence type="ECO:0000313" key="2">
    <source>
        <dbReference type="Proteomes" id="UP000078492"/>
    </source>
</evidence>
<dbReference type="Proteomes" id="UP000078492">
    <property type="component" value="Unassembled WGS sequence"/>
</dbReference>
<protein>
    <submittedName>
        <fullName evidence="1">Uncharacterized protein</fullName>
    </submittedName>
</protein>
<dbReference type="AlphaFoldDB" id="A0A195DKH9"/>
<gene>
    <name evidence="1" type="ORF">ALC57_14398</name>
</gene>
<evidence type="ECO:0000313" key="1">
    <source>
        <dbReference type="EMBL" id="KYN13385.1"/>
    </source>
</evidence>
<dbReference type="EMBL" id="KQ980765">
    <property type="protein sequence ID" value="KYN13385.1"/>
    <property type="molecule type" value="Genomic_DNA"/>
</dbReference>